<keyword evidence="3" id="KW-1185">Reference proteome</keyword>
<organism evidence="2 3">
    <name type="scientific">Trichocladium antarcticum</name>
    <dbReference type="NCBI Taxonomy" id="1450529"/>
    <lineage>
        <taxon>Eukaryota</taxon>
        <taxon>Fungi</taxon>
        <taxon>Dikarya</taxon>
        <taxon>Ascomycota</taxon>
        <taxon>Pezizomycotina</taxon>
        <taxon>Sordariomycetes</taxon>
        <taxon>Sordariomycetidae</taxon>
        <taxon>Sordariales</taxon>
        <taxon>Chaetomiaceae</taxon>
        <taxon>Trichocladium</taxon>
    </lineage>
</organism>
<feature type="compositionally biased region" description="Basic and acidic residues" evidence="1">
    <location>
        <begin position="1"/>
        <end position="16"/>
    </location>
</feature>
<proteinExistence type="predicted"/>
<feature type="region of interest" description="Disordered" evidence="1">
    <location>
        <begin position="1"/>
        <end position="57"/>
    </location>
</feature>
<name>A0AAN6UMY7_9PEZI</name>
<sequence>MDDEQALRRPDGDRVHAVQPPAAQVEHQASSPRGEPDSADTVLVPSGSRSPPTLGERVRHHTGVRNTAHAASGLCGAHFTSLRHKSSTYLTSPMHSLMYMPQLTREPTTVRAASAREIPLNKFPHSLISHGQRFLAGCKDPAEGRGNGWKLP</sequence>
<dbReference type="Proteomes" id="UP001304895">
    <property type="component" value="Unassembled WGS sequence"/>
</dbReference>
<reference evidence="2" key="2">
    <citation type="submission" date="2023-05" db="EMBL/GenBank/DDBJ databases">
        <authorList>
            <consortium name="Lawrence Berkeley National Laboratory"/>
            <person name="Steindorff A."/>
            <person name="Hensen N."/>
            <person name="Bonometti L."/>
            <person name="Westerberg I."/>
            <person name="Brannstrom I.O."/>
            <person name="Guillou S."/>
            <person name="Cros-Aarteil S."/>
            <person name="Calhoun S."/>
            <person name="Haridas S."/>
            <person name="Kuo A."/>
            <person name="Mondo S."/>
            <person name="Pangilinan J."/>
            <person name="Riley R."/>
            <person name="Labutti K."/>
            <person name="Andreopoulos B."/>
            <person name="Lipzen A."/>
            <person name="Chen C."/>
            <person name="Yanf M."/>
            <person name="Daum C."/>
            <person name="Ng V."/>
            <person name="Clum A."/>
            <person name="Ohm R."/>
            <person name="Martin F."/>
            <person name="Silar P."/>
            <person name="Natvig D."/>
            <person name="Lalanne C."/>
            <person name="Gautier V."/>
            <person name="Ament-Velasquez S.L."/>
            <person name="Kruys A."/>
            <person name="Hutchinson M.I."/>
            <person name="Powell A.J."/>
            <person name="Barry K."/>
            <person name="Miller A.N."/>
            <person name="Grigoriev I.V."/>
            <person name="Debuchy R."/>
            <person name="Gladieux P."/>
            <person name="Thoren M.H."/>
            <person name="Johannesson H."/>
        </authorList>
    </citation>
    <scope>NUCLEOTIDE SEQUENCE</scope>
    <source>
        <strain evidence="2">CBS 123565</strain>
    </source>
</reference>
<evidence type="ECO:0000256" key="1">
    <source>
        <dbReference type="SAM" id="MobiDB-lite"/>
    </source>
</evidence>
<accession>A0AAN6UMY7</accession>
<dbReference type="EMBL" id="MU853405">
    <property type="protein sequence ID" value="KAK4135685.1"/>
    <property type="molecule type" value="Genomic_DNA"/>
</dbReference>
<evidence type="ECO:0000313" key="3">
    <source>
        <dbReference type="Proteomes" id="UP001304895"/>
    </source>
</evidence>
<reference evidence="2" key="1">
    <citation type="journal article" date="2023" name="Mol. Phylogenet. Evol.">
        <title>Genome-scale phylogeny and comparative genomics of the fungal order Sordariales.</title>
        <authorList>
            <person name="Hensen N."/>
            <person name="Bonometti L."/>
            <person name="Westerberg I."/>
            <person name="Brannstrom I.O."/>
            <person name="Guillou S."/>
            <person name="Cros-Aarteil S."/>
            <person name="Calhoun S."/>
            <person name="Haridas S."/>
            <person name="Kuo A."/>
            <person name="Mondo S."/>
            <person name="Pangilinan J."/>
            <person name="Riley R."/>
            <person name="LaButti K."/>
            <person name="Andreopoulos B."/>
            <person name="Lipzen A."/>
            <person name="Chen C."/>
            <person name="Yan M."/>
            <person name="Daum C."/>
            <person name="Ng V."/>
            <person name="Clum A."/>
            <person name="Steindorff A."/>
            <person name="Ohm R.A."/>
            <person name="Martin F."/>
            <person name="Silar P."/>
            <person name="Natvig D.O."/>
            <person name="Lalanne C."/>
            <person name="Gautier V."/>
            <person name="Ament-Velasquez S.L."/>
            <person name="Kruys A."/>
            <person name="Hutchinson M.I."/>
            <person name="Powell A.J."/>
            <person name="Barry K."/>
            <person name="Miller A.N."/>
            <person name="Grigoriev I.V."/>
            <person name="Debuchy R."/>
            <person name="Gladieux P."/>
            <person name="Hiltunen Thoren M."/>
            <person name="Johannesson H."/>
        </authorList>
    </citation>
    <scope>NUCLEOTIDE SEQUENCE</scope>
    <source>
        <strain evidence="2">CBS 123565</strain>
    </source>
</reference>
<dbReference type="AlphaFoldDB" id="A0AAN6UMY7"/>
<gene>
    <name evidence="2" type="ORF">BT67DRAFT_257863</name>
</gene>
<comment type="caution">
    <text evidence="2">The sequence shown here is derived from an EMBL/GenBank/DDBJ whole genome shotgun (WGS) entry which is preliminary data.</text>
</comment>
<protein>
    <submittedName>
        <fullName evidence="2">Uncharacterized protein</fullName>
    </submittedName>
</protein>
<evidence type="ECO:0000313" key="2">
    <source>
        <dbReference type="EMBL" id="KAK4135685.1"/>
    </source>
</evidence>